<keyword evidence="3 6" id="KW-0833">Ubl conjugation pathway</keyword>
<dbReference type="EC" id="3.4.19.12" evidence="6"/>
<dbReference type="GO" id="GO:0061136">
    <property type="term" value="P:regulation of proteasomal protein catabolic process"/>
    <property type="evidence" value="ECO:0007669"/>
    <property type="project" value="TreeGrafter"/>
</dbReference>
<accession>A0A8T0DS23</accession>
<dbReference type="PANTHER" id="PTHR43982">
    <property type="entry name" value="UBIQUITIN CARBOXYL-TERMINAL HYDROLASE"/>
    <property type="match status" value="1"/>
</dbReference>
<reference evidence="9 10" key="1">
    <citation type="submission" date="2019-07" db="EMBL/GenBank/DDBJ databases">
        <title>Annotation for the trematode Paragonimus westermani.</title>
        <authorList>
            <person name="Choi Y.-J."/>
        </authorList>
    </citation>
    <scope>NUCLEOTIDE SEQUENCE [LARGE SCALE GENOMIC DNA]</scope>
    <source>
        <strain evidence="9">180907_Pwestermani</strain>
    </source>
</reference>
<evidence type="ECO:0000256" key="1">
    <source>
        <dbReference type="ARBA" id="ARBA00000707"/>
    </source>
</evidence>
<feature type="region of interest" description="Disordered" evidence="7">
    <location>
        <begin position="470"/>
        <end position="497"/>
    </location>
</feature>
<feature type="region of interest" description="Disordered" evidence="7">
    <location>
        <begin position="29"/>
        <end position="51"/>
    </location>
</feature>
<dbReference type="InterPro" id="IPR044635">
    <property type="entry name" value="UBP14-like"/>
</dbReference>
<keyword evidence="5 6" id="KW-0788">Thiol protease</keyword>
<dbReference type="Pfam" id="PF00443">
    <property type="entry name" value="UCH"/>
    <property type="match status" value="1"/>
</dbReference>
<dbReference type="InterPro" id="IPR038765">
    <property type="entry name" value="Papain-like_cys_pep_sf"/>
</dbReference>
<dbReference type="GO" id="GO:0016579">
    <property type="term" value="P:protein deubiquitination"/>
    <property type="evidence" value="ECO:0007669"/>
    <property type="project" value="InterPro"/>
</dbReference>
<dbReference type="Gene3D" id="3.90.70.10">
    <property type="entry name" value="Cysteine proteinases"/>
    <property type="match status" value="1"/>
</dbReference>
<dbReference type="PROSITE" id="PS00972">
    <property type="entry name" value="USP_1"/>
    <property type="match status" value="1"/>
</dbReference>
<dbReference type="SUPFAM" id="SSF54001">
    <property type="entry name" value="Cysteine proteinases"/>
    <property type="match status" value="1"/>
</dbReference>
<dbReference type="Proteomes" id="UP000699462">
    <property type="component" value="Unassembled WGS sequence"/>
</dbReference>
<keyword evidence="2 6" id="KW-0645">Protease</keyword>
<dbReference type="GO" id="GO:0043161">
    <property type="term" value="P:proteasome-mediated ubiquitin-dependent protein catabolic process"/>
    <property type="evidence" value="ECO:0007669"/>
    <property type="project" value="InterPro"/>
</dbReference>
<dbReference type="OrthoDB" id="333239at2759"/>
<evidence type="ECO:0000256" key="5">
    <source>
        <dbReference type="ARBA" id="ARBA00022807"/>
    </source>
</evidence>
<dbReference type="CDD" id="cd02657">
    <property type="entry name" value="Peptidase_C19A"/>
    <property type="match status" value="1"/>
</dbReference>
<dbReference type="EMBL" id="JTDF01000950">
    <property type="protein sequence ID" value="KAF8570709.1"/>
    <property type="molecule type" value="Genomic_DNA"/>
</dbReference>
<feature type="domain" description="USP" evidence="8">
    <location>
        <begin position="57"/>
        <end position="458"/>
    </location>
</feature>
<dbReference type="PROSITE" id="PS50235">
    <property type="entry name" value="USP_3"/>
    <property type="match status" value="1"/>
</dbReference>
<keyword evidence="10" id="KW-1185">Reference proteome</keyword>
<evidence type="ECO:0000256" key="4">
    <source>
        <dbReference type="ARBA" id="ARBA00022801"/>
    </source>
</evidence>
<evidence type="ECO:0000256" key="3">
    <source>
        <dbReference type="ARBA" id="ARBA00022786"/>
    </source>
</evidence>
<name>A0A8T0DS23_9TREM</name>
<dbReference type="AlphaFoldDB" id="A0A8T0DS23"/>
<protein>
    <recommendedName>
        <fullName evidence="6">Ubiquitin carboxyl-terminal hydrolase</fullName>
        <ecNumber evidence="6">3.4.19.12</ecNumber>
    </recommendedName>
</protein>
<evidence type="ECO:0000259" key="8">
    <source>
        <dbReference type="PROSITE" id="PS50235"/>
    </source>
</evidence>
<evidence type="ECO:0000313" key="9">
    <source>
        <dbReference type="EMBL" id="KAF8570709.1"/>
    </source>
</evidence>
<comment type="caution">
    <text evidence="9">The sequence shown here is derived from an EMBL/GenBank/DDBJ whole genome shotgun (WGS) entry which is preliminary data.</text>
</comment>
<dbReference type="InterPro" id="IPR028889">
    <property type="entry name" value="USP"/>
</dbReference>
<dbReference type="InterPro" id="IPR001394">
    <property type="entry name" value="Peptidase_C19_UCH"/>
</dbReference>
<dbReference type="PANTHER" id="PTHR43982:SF1">
    <property type="entry name" value="UBIQUITIN CARBOXYL-TERMINAL HYDROLASE 14"/>
    <property type="match status" value="1"/>
</dbReference>
<sequence length="497" mass="54840">MMPGKLLGDSNFDGIKLKDGSTIMLMGTADELPSVEPVDNSSEDPRPTEEKTVRLPFGLVNLGNTCYMNATIQLLYSVPEIRASLKVSVQPQTSPGMSSPEALVTSLRLLFNSMEKAEQSVIPAVFVTCLRSVCPQFATRLPGDADSKDTQPTGGILSMVGGRFAQQDANECWVEIVHALQRISVDPRAVSNLPEMLKTPSNAPWNPVDRYFTGRLTCKLTCTEAEEQPSETEETFTQLSCFINQDVKFLHTGIRNGFEGTVTKHSATLGRDAVYKKTSVITRLPGYLSVHFVRFFYKEDKQLNAKILKDVKFPMELDLFSFCSESLQKDLIPIRELMRRHEDRMVHEAAKPGKTVASVFLKILFQAPNPVTHPELFEPYSLPRDPGSNNSGYYELIGVLSHQGRTSSSGHYVAWVKVNDTWIKFDDDVVTPVALEDILRLSGGGDWHCAYVLLYGPKRLLKEASESVSATNGTPVATGPAVDAGFTNASKGDRHAT</sequence>
<proteinExistence type="inferred from homology"/>
<evidence type="ECO:0000313" key="10">
    <source>
        <dbReference type="Proteomes" id="UP000699462"/>
    </source>
</evidence>
<evidence type="ECO:0000256" key="6">
    <source>
        <dbReference type="RuleBase" id="RU366025"/>
    </source>
</evidence>
<dbReference type="InterPro" id="IPR018200">
    <property type="entry name" value="USP_CS"/>
</dbReference>
<keyword evidence="4 6" id="KW-0378">Hydrolase</keyword>
<dbReference type="GO" id="GO:0004843">
    <property type="term" value="F:cysteine-type deubiquitinase activity"/>
    <property type="evidence" value="ECO:0007669"/>
    <property type="project" value="UniProtKB-UniRule"/>
</dbReference>
<organism evidence="9 10">
    <name type="scientific">Paragonimus westermani</name>
    <dbReference type="NCBI Taxonomy" id="34504"/>
    <lineage>
        <taxon>Eukaryota</taxon>
        <taxon>Metazoa</taxon>
        <taxon>Spiralia</taxon>
        <taxon>Lophotrochozoa</taxon>
        <taxon>Platyhelminthes</taxon>
        <taxon>Trematoda</taxon>
        <taxon>Digenea</taxon>
        <taxon>Plagiorchiida</taxon>
        <taxon>Troglotremata</taxon>
        <taxon>Troglotrematidae</taxon>
        <taxon>Paragonimus</taxon>
    </lineage>
</organism>
<dbReference type="GO" id="GO:0070628">
    <property type="term" value="F:proteasome binding"/>
    <property type="evidence" value="ECO:0007669"/>
    <property type="project" value="TreeGrafter"/>
</dbReference>
<dbReference type="PROSITE" id="PS00973">
    <property type="entry name" value="USP_2"/>
    <property type="match status" value="1"/>
</dbReference>
<evidence type="ECO:0000256" key="7">
    <source>
        <dbReference type="SAM" id="MobiDB-lite"/>
    </source>
</evidence>
<gene>
    <name evidence="9" type="ORF">P879_01154</name>
</gene>
<evidence type="ECO:0000256" key="2">
    <source>
        <dbReference type="ARBA" id="ARBA00022670"/>
    </source>
</evidence>
<comment type="catalytic activity">
    <reaction evidence="1 6">
        <text>Thiol-dependent hydrolysis of ester, thioester, amide, peptide and isopeptide bonds formed by the C-terminal Gly of ubiquitin (a 76-residue protein attached to proteins as an intracellular targeting signal).</text>
        <dbReference type="EC" id="3.4.19.12"/>
    </reaction>
</comment>
<comment type="similarity">
    <text evidence="6">Belongs to the peptidase C19 family.</text>
</comment>